<dbReference type="PANTHER" id="PTHR43048">
    <property type="entry name" value="METHYLMALONYL-COA EPIMERASE"/>
    <property type="match status" value="1"/>
</dbReference>
<proteinExistence type="predicted"/>
<dbReference type="InterPro" id="IPR051785">
    <property type="entry name" value="MMCE/EMCE_epimerase"/>
</dbReference>
<dbReference type="InterPro" id="IPR037523">
    <property type="entry name" value="VOC_core"/>
</dbReference>
<evidence type="ECO:0000313" key="4">
    <source>
        <dbReference type="Proteomes" id="UP000019140"/>
    </source>
</evidence>
<dbReference type="PANTHER" id="PTHR43048:SF3">
    <property type="entry name" value="METHYLMALONYL-COA EPIMERASE, MITOCHONDRIAL"/>
    <property type="match status" value="1"/>
</dbReference>
<dbReference type="AlphaFoldDB" id="W4MHZ6"/>
<organism evidence="3 4">
    <name type="scientific">Candidatus Entotheonella gemina</name>
    <dbReference type="NCBI Taxonomy" id="1429439"/>
    <lineage>
        <taxon>Bacteria</taxon>
        <taxon>Pseudomonadati</taxon>
        <taxon>Nitrospinota/Tectimicrobiota group</taxon>
        <taxon>Candidatus Tectimicrobiota</taxon>
        <taxon>Candidatus Entotheonellia</taxon>
        <taxon>Candidatus Entotheonellales</taxon>
        <taxon>Candidatus Entotheonellaceae</taxon>
        <taxon>Candidatus Entotheonella</taxon>
    </lineage>
</organism>
<dbReference type="InterPro" id="IPR029068">
    <property type="entry name" value="Glyas_Bleomycin-R_OHBP_Dase"/>
</dbReference>
<accession>W4MHZ6</accession>
<dbReference type="Proteomes" id="UP000019140">
    <property type="component" value="Unassembled WGS sequence"/>
</dbReference>
<protein>
    <recommendedName>
        <fullName evidence="2">VOC domain-containing protein</fullName>
    </recommendedName>
</protein>
<dbReference type="PROSITE" id="PS51819">
    <property type="entry name" value="VOC"/>
    <property type="match status" value="1"/>
</dbReference>
<feature type="domain" description="VOC" evidence="2">
    <location>
        <begin position="4"/>
        <end position="119"/>
    </location>
</feature>
<keyword evidence="1" id="KW-0479">Metal-binding</keyword>
<sequence length="125" mass="14064">MIQGIDHIEIIVRDIEESIAFFQKMGFQLLTRTSHHGQSAELQLPGPNQTIFEIHQVDGEENIGVNHIAFKVDNAEASYQALQAQGINTLKPPNFVKSTGRTTVNFRDPDGWRLQLVDAERKAPQ</sequence>
<dbReference type="GO" id="GO:0046872">
    <property type="term" value="F:metal ion binding"/>
    <property type="evidence" value="ECO:0007669"/>
    <property type="project" value="UniProtKB-KW"/>
</dbReference>
<dbReference type="Gene3D" id="3.10.180.10">
    <property type="entry name" value="2,3-Dihydroxybiphenyl 1,2-Dioxygenase, domain 1"/>
    <property type="match status" value="1"/>
</dbReference>
<dbReference type="Pfam" id="PF00903">
    <property type="entry name" value="Glyoxalase"/>
    <property type="match status" value="1"/>
</dbReference>
<gene>
    <name evidence="3" type="ORF">ETSY2_00135</name>
</gene>
<dbReference type="GO" id="GO:0046491">
    <property type="term" value="P:L-methylmalonyl-CoA metabolic process"/>
    <property type="evidence" value="ECO:0007669"/>
    <property type="project" value="TreeGrafter"/>
</dbReference>
<keyword evidence="4" id="KW-1185">Reference proteome</keyword>
<dbReference type="CDD" id="cd06587">
    <property type="entry name" value="VOC"/>
    <property type="match status" value="1"/>
</dbReference>
<dbReference type="GO" id="GO:0004493">
    <property type="term" value="F:methylmalonyl-CoA epimerase activity"/>
    <property type="evidence" value="ECO:0007669"/>
    <property type="project" value="TreeGrafter"/>
</dbReference>
<evidence type="ECO:0000259" key="2">
    <source>
        <dbReference type="PROSITE" id="PS51819"/>
    </source>
</evidence>
<dbReference type="HOGENOM" id="CLU_2032796_0_0_7"/>
<dbReference type="SUPFAM" id="SSF54593">
    <property type="entry name" value="Glyoxalase/Bleomycin resistance protein/Dihydroxybiphenyl dioxygenase"/>
    <property type="match status" value="1"/>
</dbReference>
<reference evidence="3 4" key="1">
    <citation type="journal article" date="2014" name="Nature">
        <title>An environmental bacterial taxon with a large and distinct metabolic repertoire.</title>
        <authorList>
            <person name="Wilson M.C."/>
            <person name="Mori T."/>
            <person name="Ruckert C."/>
            <person name="Uria A.R."/>
            <person name="Helf M.J."/>
            <person name="Takada K."/>
            <person name="Gernert C."/>
            <person name="Steffens U.A."/>
            <person name="Heycke N."/>
            <person name="Schmitt S."/>
            <person name="Rinke C."/>
            <person name="Helfrich E.J."/>
            <person name="Brachmann A.O."/>
            <person name="Gurgui C."/>
            <person name="Wakimoto T."/>
            <person name="Kracht M."/>
            <person name="Crusemann M."/>
            <person name="Hentschel U."/>
            <person name="Abe I."/>
            <person name="Matsunaga S."/>
            <person name="Kalinowski J."/>
            <person name="Takeyama H."/>
            <person name="Piel J."/>
        </authorList>
    </citation>
    <scope>NUCLEOTIDE SEQUENCE [LARGE SCALE GENOMIC DNA]</scope>
    <source>
        <strain evidence="4">TSY2</strain>
    </source>
</reference>
<comment type="caution">
    <text evidence="3">The sequence shown here is derived from an EMBL/GenBank/DDBJ whole genome shotgun (WGS) entry which is preliminary data.</text>
</comment>
<evidence type="ECO:0000313" key="3">
    <source>
        <dbReference type="EMBL" id="ETX09332.1"/>
    </source>
</evidence>
<dbReference type="InterPro" id="IPR004360">
    <property type="entry name" value="Glyas_Fos-R_dOase_dom"/>
</dbReference>
<evidence type="ECO:0000256" key="1">
    <source>
        <dbReference type="ARBA" id="ARBA00022723"/>
    </source>
</evidence>
<name>W4MHZ6_9BACT</name>
<dbReference type="EMBL" id="AZHX01000003">
    <property type="protein sequence ID" value="ETX09332.1"/>
    <property type="molecule type" value="Genomic_DNA"/>
</dbReference>